<evidence type="ECO:0000313" key="2">
    <source>
        <dbReference type="Proteomes" id="UP000284751"/>
    </source>
</evidence>
<evidence type="ECO:0000313" key="1">
    <source>
        <dbReference type="EMBL" id="RGQ35516.1"/>
    </source>
</evidence>
<dbReference type="Proteomes" id="UP000284751">
    <property type="component" value="Unassembled WGS sequence"/>
</dbReference>
<protein>
    <submittedName>
        <fullName evidence="1">Uncharacterized protein</fullName>
    </submittedName>
</protein>
<name>A0A412AUQ6_9FIRM</name>
<comment type="caution">
    <text evidence="1">The sequence shown here is derived from an EMBL/GenBank/DDBJ whole genome shotgun (WGS) entry which is preliminary data.</text>
</comment>
<sequence>MWKSLFFLGNPGRKREKPLWNGCGGRVERKAAPCSFTHPRGNPAVKCGKKVEKRRGRTFWFSTDFVECGKLLHRDV</sequence>
<proteinExistence type="predicted"/>
<organism evidence="1 2">
    <name type="scientific">[Clostridium] leptum</name>
    <dbReference type="NCBI Taxonomy" id="1535"/>
    <lineage>
        <taxon>Bacteria</taxon>
        <taxon>Bacillati</taxon>
        <taxon>Bacillota</taxon>
        <taxon>Clostridia</taxon>
        <taxon>Eubacteriales</taxon>
        <taxon>Oscillospiraceae</taxon>
        <taxon>Oscillospiraceae incertae sedis</taxon>
    </lineage>
</organism>
<accession>A0A412AUQ6</accession>
<dbReference type="EMBL" id="QRTC01000065">
    <property type="protein sequence ID" value="RGQ35516.1"/>
    <property type="molecule type" value="Genomic_DNA"/>
</dbReference>
<gene>
    <name evidence="1" type="ORF">DWY99_12530</name>
</gene>
<reference evidence="1 2" key="1">
    <citation type="submission" date="2018-08" db="EMBL/GenBank/DDBJ databases">
        <title>A genome reference for cultivated species of the human gut microbiota.</title>
        <authorList>
            <person name="Zou Y."/>
            <person name="Xue W."/>
            <person name="Luo G."/>
        </authorList>
    </citation>
    <scope>NUCLEOTIDE SEQUENCE [LARGE SCALE GENOMIC DNA]</scope>
    <source>
        <strain evidence="1 2">AF28-26</strain>
    </source>
</reference>
<dbReference type="AlphaFoldDB" id="A0A412AUQ6"/>